<keyword evidence="2" id="KW-1185">Reference proteome</keyword>
<evidence type="ECO:0000313" key="2">
    <source>
        <dbReference type="Proteomes" id="UP001300383"/>
    </source>
</evidence>
<dbReference type="AlphaFoldDB" id="A0AAP4BE74"/>
<name>A0AAP4BE74_9FIRM</name>
<dbReference type="Proteomes" id="UP001300383">
    <property type="component" value="Unassembled WGS sequence"/>
</dbReference>
<proteinExistence type="predicted"/>
<dbReference type="EMBL" id="JASGBQ010000020">
    <property type="protein sequence ID" value="MDI9242854.1"/>
    <property type="molecule type" value="Genomic_DNA"/>
</dbReference>
<organism evidence="1 2">
    <name type="scientific">Fusibacillus kribbianus</name>
    <dbReference type="NCBI Taxonomy" id="3044208"/>
    <lineage>
        <taxon>Bacteria</taxon>
        <taxon>Bacillati</taxon>
        <taxon>Bacillota</taxon>
        <taxon>Clostridia</taxon>
        <taxon>Lachnospirales</taxon>
        <taxon>Lachnospiraceae</taxon>
        <taxon>Fusibacillus</taxon>
    </lineage>
</organism>
<gene>
    <name evidence="1" type="ORF">QJ036_10285</name>
</gene>
<dbReference type="RefSeq" id="WP_107617399.1">
    <property type="nucleotide sequence ID" value="NZ_JASGBQ010000020.1"/>
</dbReference>
<accession>A0AAP4BE74</accession>
<reference evidence="1 2" key="1">
    <citation type="submission" date="2023-05" db="EMBL/GenBank/DDBJ databases">
        <title>[ruminococcus] sp. nov., isolated from a pig farm feces dump.</title>
        <authorList>
            <person name="Chang Y.-H."/>
        </authorList>
    </citation>
    <scope>NUCLEOTIDE SEQUENCE [LARGE SCALE GENOMIC DNA]</scope>
    <source>
        <strain evidence="1 2">YH-rum2234</strain>
    </source>
</reference>
<sequence length="63" mass="6890">MGKNRNGTESPAGKVLMAEDGKQYFVYGKNHIEISEHFATNGKKLDALLTDVMLYTAEGKISA</sequence>
<protein>
    <submittedName>
        <fullName evidence="1">Uncharacterized protein</fullName>
    </submittedName>
</protein>
<evidence type="ECO:0000313" key="1">
    <source>
        <dbReference type="EMBL" id="MDI9242854.1"/>
    </source>
</evidence>
<comment type="caution">
    <text evidence="1">The sequence shown here is derived from an EMBL/GenBank/DDBJ whole genome shotgun (WGS) entry which is preliminary data.</text>
</comment>